<gene>
    <name evidence="9" type="ORF">ENJ89_01480</name>
</gene>
<dbReference type="Pfam" id="PF02852">
    <property type="entry name" value="Pyr_redox_dim"/>
    <property type="match status" value="1"/>
</dbReference>
<dbReference type="PANTHER" id="PTHR43429:SF1">
    <property type="entry name" value="NAD(P)H SULFUR OXIDOREDUCTASE (COA-DEPENDENT)"/>
    <property type="match status" value="1"/>
</dbReference>
<proteinExistence type="inferred from homology"/>
<dbReference type="InterPro" id="IPR036188">
    <property type="entry name" value="FAD/NAD-bd_sf"/>
</dbReference>
<dbReference type="PRINTS" id="PR00469">
    <property type="entry name" value="PNDRDTASEII"/>
</dbReference>
<feature type="domain" description="Pyridine nucleotide-disulphide oxidoreductase dimerisation" evidence="7">
    <location>
        <begin position="273"/>
        <end position="376"/>
    </location>
</feature>
<protein>
    <submittedName>
        <fullName evidence="9">NADH oxidase</fullName>
    </submittedName>
</protein>
<dbReference type="AlphaFoldDB" id="A0A7V5UE53"/>
<evidence type="ECO:0000259" key="7">
    <source>
        <dbReference type="Pfam" id="PF02852"/>
    </source>
</evidence>
<evidence type="ECO:0000256" key="4">
    <source>
        <dbReference type="ARBA" id="ARBA00022827"/>
    </source>
</evidence>
<dbReference type="GO" id="GO:0016491">
    <property type="term" value="F:oxidoreductase activity"/>
    <property type="evidence" value="ECO:0007669"/>
    <property type="project" value="UniProtKB-KW"/>
</dbReference>
<organism evidence="9">
    <name type="scientific">Caldithrix abyssi</name>
    <dbReference type="NCBI Taxonomy" id="187145"/>
    <lineage>
        <taxon>Bacteria</taxon>
        <taxon>Pseudomonadati</taxon>
        <taxon>Calditrichota</taxon>
        <taxon>Calditrichia</taxon>
        <taxon>Calditrichales</taxon>
        <taxon>Calditrichaceae</taxon>
        <taxon>Caldithrix</taxon>
    </lineage>
</organism>
<dbReference type="Gene3D" id="3.50.50.60">
    <property type="entry name" value="FAD/NAD(P)-binding domain"/>
    <property type="match status" value="2"/>
</dbReference>
<dbReference type="SUPFAM" id="SSF55424">
    <property type="entry name" value="FAD/NAD-linked reductases, dimerisation (C-terminal) domain"/>
    <property type="match status" value="1"/>
</dbReference>
<dbReference type="PANTHER" id="PTHR43429">
    <property type="entry name" value="PYRIDINE NUCLEOTIDE-DISULFIDE OXIDOREDUCTASE DOMAIN-CONTAINING"/>
    <property type="match status" value="1"/>
</dbReference>
<evidence type="ECO:0000256" key="1">
    <source>
        <dbReference type="ARBA" id="ARBA00001974"/>
    </source>
</evidence>
<sequence>LIAVPLQDFIEKRNISVHVLHEVKAINPRQKTLTVYDHPNERTLEVQYDRLVIATGARAVVPPIPGADHERVFKLRTLDDGKAIHAFIDRHQPKQALIVGGGYIGLEMAEALTARGMQVSIVEMLPHVMPLMDADMAEVIQEELTRQKVQVYADVSVKEIIAQGEQLQAVLADGRKLTSDLILLSVGVRPNTELAESCGVELGPTGAIRVNDRMQTNIRDILAAGDCAEAKHLVTNKPAYIPLGTTANKQGRVAGDNATGRASRFKGIVGTSGFKVFDLEAAMTGLSSQELARLQIPFKAVKIKSRTRAHYYPNPARIHVKLLFSPQDGRLYGGQIVGGEGSAKRIDVLATALHQKMTVADLAELDLSYAPPFAPVWDALLIAANQAVKQVRK</sequence>
<dbReference type="SUPFAM" id="SSF51905">
    <property type="entry name" value="FAD/NAD(P)-binding domain"/>
    <property type="match status" value="2"/>
</dbReference>
<keyword evidence="4" id="KW-0274">FAD</keyword>
<dbReference type="InterPro" id="IPR016156">
    <property type="entry name" value="FAD/NAD-linked_Rdtase_dimer_sf"/>
</dbReference>
<dbReference type="EMBL" id="DROD01000104">
    <property type="protein sequence ID" value="HHJ51839.1"/>
    <property type="molecule type" value="Genomic_DNA"/>
</dbReference>
<dbReference type="Proteomes" id="UP000886124">
    <property type="component" value="Unassembled WGS sequence"/>
</dbReference>
<keyword evidence="5" id="KW-0560">Oxidoreductase</keyword>
<evidence type="ECO:0000256" key="6">
    <source>
        <dbReference type="ARBA" id="ARBA00023284"/>
    </source>
</evidence>
<name>A0A7V5UE53_CALAY</name>
<evidence type="ECO:0000256" key="5">
    <source>
        <dbReference type="ARBA" id="ARBA00023002"/>
    </source>
</evidence>
<comment type="caution">
    <text evidence="9">The sequence shown here is derived from an EMBL/GenBank/DDBJ whole genome shotgun (WGS) entry which is preliminary data.</text>
</comment>
<evidence type="ECO:0000256" key="3">
    <source>
        <dbReference type="ARBA" id="ARBA00022630"/>
    </source>
</evidence>
<dbReference type="InterPro" id="IPR023753">
    <property type="entry name" value="FAD/NAD-binding_dom"/>
</dbReference>
<dbReference type="InterPro" id="IPR004099">
    <property type="entry name" value="Pyr_nucl-diS_OxRdtase_dimer"/>
</dbReference>
<evidence type="ECO:0000256" key="2">
    <source>
        <dbReference type="ARBA" id="ARBA00009130"/>
    </source>
</evidence>
<feature type="domain" description="FAD/NAD(P)-binding" evidence="8">
    <location>
        <begin position="12"/>
        <end position="238"/>
    </location>
</feature>
<keyword evidence="6" id="KW-0676">Redox-active center</keyword>
<feature type="non-terminal residue" evidence="9">
    <location>
        <position position="1"/>
    </location>
</feature>
<evidence type="ECO:0000313" key="9">
    <source>
        <dbReference type="EMBL" id="HHJ51839.1"/>
    </source>
</evidence>
<comment type="similarity">
    <text evidence="2">Belongs to the class-III pyridine nucleotide-disulfide oxidoreductase family.</text>
</comment>
<keyword evidence="3" id="KW-0285">Flavoprotein</keyword>
<reference evidence="9" key="1">
    <citation type="journal article" date="2020" name="mSystems">
        <title>Genome- and Community-Level Interaction Insights into Carbon Utilization and Element Cycling Functions of Hydrothermarchaeota in Hydrothermal Sediment.</title>
        <authorList>
            <person name="Zhou Z."/>
            <person name="Liu Y."/>
            <person name="Xu W."/>
            <person name="Pan J."/>
            <person name="Luo Z.H."/>
            <person name="Li M."/>
        </authorList>
    </citation>
    <scope>NUCLEOTIDE SEQUENCE [LARGE SCALE GENOMIC DNA]</scope>
    <source>
        <strain evidence="9">HyVt-527</strain>
    </source>
</reference>
<dbReference type="Pfam" id="PF07992">
    <property type="entry name" value="Pyr_redox_2"/>
    <property type="match status" value="1"/>
</dbReference>
<comment type="cofactor">
    <cofactor evidence="1">
        <name>FAD</name>
        <dbReference type="ChEBI" id="CHEBI:57692"/>
    </cofactor>
</comment>
<evidence type="ECO:0000259" key="8">
    <source>
        <dbReference type="Pfam" id="PF07992"/>
    </source>
</evidence>
<accession>A0A7V5UE53</accession>
<dbReference type="PRINTS" id="PR00368">
    <property type="entry name" value="FADPNR"/>
</dbReference>
<dbReference type="InterPro" id="IPR050260">
    <property type="entry name" value="FAD-bd_OxRdtase"/>
</dbReference>